<dbReference type="EMBL" id="JAGYWB010000018">
    <property type="protein sequence ID" value="KAI0492026.1"/>
    <property type="molecule type" value="Genomic_DNA"/>
</dbReference>
<dbReference type="SUPFAM" id="SSF53098">
    <property type="entry name" value="Ribonuclease H-like"/>
    <property type="match status" value="1"/>
</dbReference>
<feature type="domain" description="RNase H type-1" evidence="1">
    <location>
        <begin position="472"/>
        <end position="586"/>
    </location>
</feature>
<dbReference type="Gene3D" id="3.30.420.10">
    <property type="entry name" value="Ribonuclease H-like superfamily/Ribonuclease H"/>
    <property type="match status" value="1"/>
</dbReference>
<dbReference type="PANTHER" id="PTHR33116:SF75">
    <property type="entry name" value="RIBONUCLEASE H PROTEIN"/>
    <property type="match status" value="1"/>
</dbReference>
<protein>
    <recommendedName>
        <fullName evidence="1">RNase H type-1 domain-containing protein</fullName>
    </recommendedName>
</protein>
<dbReference type="InterPro" id="IPR036397">
    <property type="entry name" value="RNaseH_sf"/>
</dbReference>
<organism evidence="2 3">
    <name type="scientific">Dendrobium nobile</name>
    <name type="common">Orchid</name>
    <dbReference type="NCBI Taxonomy" id="94219"/>
    <lineage>
        <taxon>Eukaryota</taxon>
        <taxon>Viridiplantae</taxon>
        <taxon>Streptophyta</taxon>
        <taxon>Embryophyta</taxon>
        <taxon>Tracheophyta</taxon>
        <taxon>Spermatophyta</taxon>
        <taxon>Magnoliopsida</taxon>
        <taxon>Liliopsida</taxon>
        <taxon>Asparagales</taxon>
        <taxon>Orchidaceae</taxon>
        <taxon>Epidendroideae</taxon>
        <taxon>Malaxideae</taxon>
        <taxon>Dendrobiinae</taxon>
        <taxon>Dendrobium</taxon>
    </lineage>
</organism>
<dbReference type="CDD" id="cd06222">
    <property type="entry name" value="RNase_H_like"/>
    <property type="match status" value="1"/>
</dbReference>
<name>A0A8T3A665_DENNO</name>
<sequence length="619" mass="71905">MGFKNVKEFYYLGVKIALRRLVASDFNFLLERVLGKLDTWGSKFISLAGRFTLARSTILSIPIFYCTHSLVPIGILAEIDKACREFIWHKENNEVGLHFVSWENLCKPLHLGGRGLHSCVQRVDSLRAKIAWKYVNEENSFLHKCLKPKYGNSCWLPDWKQNVSSAWKIIRSGAKALQPIIRWKISNGENVNVMEDVWILDKALCKWPTFLDNLQIYDLFVDHFIENGGWDMVKLHEAFRKDLLQIICNINIEQEAGRYQIELISHNSGKTLAALSFEARLNVSNGEEYWNWMKKIYLNPRTEVFWWRIYHKVIPTFQFLEYRRLKEGCLCLRGCLEIEDIKHVAVTCDKLIQILKILNQWGFQIHIFHTYAELISWLKYNAIKKTFITNVYCTVVFLCWKSRNRLIHEGMEDSNLNIASNALSMTSISISNRNKSGLWDVNQSSQLFNKSWHPPPPDWIKINVDASLLPSYKTGIGAVWPDHQGRFLFAFGKKGVHWDIARLELVAIFSLLGIIKDWITQYKGIIIEGDNENVIKSIQSNINKNGLQKPEIDVRFSSFVKEFNLVIFKYVSRESNKLADMCANYALNGDFAWDNLSMEHIPPLFFLLLKEESDAISLY</sequence>
<reference evidence="2" key="1">
    <citation type="journal article" date="2022" name="Front. Genet.">
        <title>Chromosome-Scale Assembly of the Dendrobium nobile Genome Provides Insights Into the Molecular Mechanism of the Biosynthesis of the Medicinal Active Ingredient of Dendrobium.</title>
        <authorList>
            <person name="Xu Q."/>
            <person name="Niu S.-C."/>
            <person name="Li K.-L."/>
            <person name="Zheng P.-J."/>
            <person name="Zhang X.-J."/>
            <person name="Jia Y."/>
            <person name="Liu Y."/>
            <person name="Niu Y.-X."/>
            <person name="Yu L.-H."/>
            <person name="Chen D.-F."/>
            <person name="Zhang G.-Q."/>
        </authorList>
    </citation>
    <scope>NUCLEOTIDE SEQUENCE</scope>
    <source>
        <tissue evidence="2">Leaf</tissue>
    </source>
</reference>
<dbReference type="SMR" id="A0A8T3A665"/>
<dbReference type="Pfam" id="PF13456">
    <property type="entry name" value="RVT_3"/>
    <property type="match status" value="1"/>
</dbReference>
<dbReference type="Proteomes" id="UP000829196">
    <property type="component" value="Unassembled WGS sequence"/>
</dbReference>
<evidence type="ECO:0000313" key="2">
    <source>
        <dbReference type="EMBL" id="KAI0492026.1"/>
    </source>
</evidence>
<evidence type="ECO:0000259" key="1">
    <source>
        <dbReference type="Pfam" id="PF13456"/>
    </source>
</evidence>
<keyword evidence="3" id="KW-1185">Reference proteome</keyword>
<evidence type="ECO:0000313" key="3">
    <source>
        <dbReference type="Proteomes" id="UP000829196"/>
    </source>
</evidence>
<gene>
    <name evidence="2" type="ORF">KFK09_026291</name>
</gene>
<dbReference type="AlphaFoldDB" id="A0A8T3A665"/>
<dbReference type="GO" id="GO:0003676">
    <property type="term" value="F:nucleic acid binding"/>
    <property type="evidence" value="ECO:0007669"/>
    <property type="project" value="InterPro"/>
</dbReference>
<dbReference type="InterPro" id="IPR002156">
    <property type="entry name" value="RNaseH_domain"/>
</dbReference>
<comment type="caution">
    <text evidence="2">The sequence shown here is derived from an EMBL/GenBank/DDBJ whole genome shotgun (WGS) entry which is preliminary data.</text>
</comment>
<dbReference type="InterPro" id="IPR044730">
    <property type="entry name" value="RNase_H-like_dom_plant"/>
</dbReference>
<accession>A0A8T3A665</accession>
<dbReference type="PANTHER" id="PTHR33116">
    <property type="entry name" value="REVERSE TRANSCRIPTASE ZINC-BINDING DOMAIN-CONTAINING PROTEIN-RELATED-RELATED"/>
    <property type="match status" value="1"/>
</dbReference>
<dbReference type="InterPro" id="IPR012337">
    <property type="entry name" value="RNaseH-like_sf"/>
</dbReference>
<proteinExistence type="predicted"/>
<dbReference type="OrthoDB" id="1734132at2759"/>
<dbReference type="GO" id="GO:0004523">
    <property type="term" value="F:RNA-DNA hybrid ribonuclease activity"/>
    <property type="evidence" value="ECO:0007669"/>
    <property type="project" value="InterPro"/>
</dbReference>